<dbReference type="InterPro" id="IPR007345">
    <property type="entry name" value="Polysacch_pyruvyl_Trfase"/>
</dbReference>
<sequence>MKWRNLFHYESYDRQIAKLHIFVELKRKRKSRALLLAGATYNNLGDQAITYAQELFLKDKFGKENVLVVPDGLVEWFFKKYSHLLSDTDTYTFPGGGNMGDLYPTIEQQRQNSIKKLRNLFGTKARIIVFPQSLDFNSEKSVSKAKTVYSGSTVVARERRGKEFAQDVLEIKDSRLTPDIVLYLTGKITTGLVRQKKSVGLIARSDKEQVKSSINVDAQSIAQLLNSEVDSFDTVISESGMYTSRRRKRKINKILNRISKNDLIITDRLHGMILAFISGVPVVAYDNATHKVRNTIKEWLGSSGKVFLVSEDAPFDKDNFFEWYSHLNQERIPNFDKSIYDVILDNYR</sequence>
<dbReference type="EMBL" id="WIPA01000020">
    <property type="protein sequence ID" value="MQR27461.1"/>
    <property type="molecule type" value="Genomic_DNA"/>
</dbReference>
<organism evidence="2 3">
    <name type="scientific">Leuconostoc mesenteroides</name>
    <dbReference type="NCBI Taxonomy" id="1245"/>
    <lineage>
        <taxon>Bacteria</taxon>
        <taxon>Bacillati</taxon>
        <taxon>Bacillota</taxon>
        <taxon>Bacilli</taxon>
        <taxon>Lactobacillales</taxon>
        <taxon>Lactobacillaceae</taxon>
        <taxon>Leuconostoc</taxon>
    </lineage>
</organism>
<evidence type="ECO:0000313" key="3">
    <source>
        <dbReference type="Proteomes" id="UP000469952"/>
    </source>
</evidence>
<protein>
    <recommendedName>
        <fullName evidence="1">Polysaccharide pyruvyl transferase domain-containing protein</fullName>
    </recommendedName>
</protein>
<dbReference type="PANTHER" id="PTHR36836:SF1">
    <property type="entry name" value="COLANIC ACID BIOSYNTHESIS PROTEIN WCAK"/>
    <property type="match status" value="1"/>
</dbReference>
<dbReference type="Pfam" id="PF04230">
    <property type="entry name" value="PS_pyruv_trans"/>
    <property type="match status" value="1"/>
</dbReference>
<dbReference type="RefSeq" id="WP_153245508.1">
    <property type="nucleotide sequence ID" value="NZ_WIPA01000020.1"/>
</dbReference>
<dbReference type="Proteomes" id="UP000469952">
    <property type="component" value="Unassembled WGS sequence"/>
</dbReference>
<comment type="caution">
    <text evidence="2">The sequence shown here is derived from an EMBL/GenBank/DDBJ whole genome shotgun (WGS) entry which is preliminary data.</text>
</comment>
<dbReference type="PANTHER" id="PTHR36836">
    <property type="entry name" value="COLANIC ACID BIOSYNTHESIS PROTEIN WCAK"/>
    <property type="match status" value="1"/>
</dbReference>
<reference evidence="2 3" key="1">
    <citation type="submission" date="2019-10" db="EMBL/GenBank/DDBJ databases">
        <title>WGS of Leuconostoc mesenteroides.</title>
        <authorList>
            <person name="Melo Bolivar J."/>
            <person name="Marino-Ramirez L."/>
            <person name="Villamil Diaz L.M."/>
        </authorList>
    </citation>
    <scope>NUCLEOTIDE SEQUENCE [LARGE SCALE GENOMIC DNA]</scope>
    <source>
        <strain evidence="2 3">M11</strain>
    </source>
</reference>
<evidence type="ECO:0000313" key="2">
    <source>
        <dbReference type="EMBL" id="MQR27461.1"/>
    </source>
</evidence>
<gene>
    <name evidence="2" type="ORF">GFV13_09440</name>
</gene>
<proteinExistence type="predicted"/>
<name>A0A843Z2Z5_LEUME</name>
<accession>A0A843Z2Z5</accession>
<evidence type="ECO:0000259" key="1">
    <source>
        <dbReference type="Pfam" id="PF04230"/>
    </source>
</evidence>
<dbReference type="AlphaFoldDB" id="A0A843Z2Z5"/>
<feature type="domain" description="Polysaccharide pyruvyl transferase" evidence="1">
    <location>
        <begin position="43"/>
        <end position="287"/>
    </location>
</feature>